<accession>A0A4D4JCD5</accession>
<dbReference type="InterPro" id="IPR019494">
    <property type="entry name" value="FIST_C"/>
</dbReference>
<evidence type="ECO:0000259" key="3">
    <source>
        <dbReference type="SMART" id="SM01204"/>
    </source>
</evidence>
<feature type="domain" description="FIST C-domain" evidence="3">
    <location>
        <begin position="250"/>
        <end position="393"/>
    </location>
</feature>
<dbReference type="Pfam" id="PF08495">
    <property type="entry name" value="FIST"/>
    <property type="match status" value="1"/>
</dbReference>
<evidence type="ECO:0000313" key="5">
    <source>
        <dbReference type="Proteomes" id="UP000298860"/>
    </source>
</evidence>
<dbReference type="PANTHER" id="PTHR40252">
    <property type="entry name" value="BLR0328 PROTEIN"/>
    <property type="match status" value="1"/>
</dbReference>
<feature type="domain" description="FIST" evidence="2">
    <location>
        <begin position="56"/>
        <end position="249"/>
    </location>
</feature>
<feature type="compositionally biased region" description="Basic and acidic residues" evidence="1">
    <location>
        <begin position="12"/>
        <end position="28"/>
    </location>
</feature>
<evidence type="ECO:0000256" key="1">
    <source>
        <dbReference type="SAM" id="MobiDB-lite"/>
    </source>
</evidence>
<comment type="caution">
    <text evidence="4">The sequence shown here is derived from an EMBL/GenBank/DDBJ whole genome shotgun (WGS) entry which is preliminary data.</text>
</comment>
<dbReference type="Proteomes" id="UP000298860">
    <property type="component" value="Unassembled WGS sequence"/>
</dbReference>
<reference evidence="5" key="1">
    <citation type="submission" date="2019-04" db="EMBL/GenBank/DDBJ databases">
        <title>Draft genome sequence of Pseudonocardiaceae bacterium SL3-2-4.</title>
        <authorList>
            <person name="Ningsih F."/>
            <person name="Yokota A."/>
            <person name="Sakai Y."/>
            <person name="Nanatani K."/>
            <person name="Yabe S."/>
            <person name="Oetari A."/>
            <person name="Sjamsuridzal W."/>
        </authorList>
    </citation>
    <scope>NUCLEOTIDE SEQUENCE [LARGE SCALE GENOMIC DNA]</scope>
    <source>
        <strain evidence="5">SL3-2-4</strain>
    </source>
</reference>
<protein>
    <recommendedName>
        <fullName evidence="6">Histidine kinase</fullName>
    </recommendedName>
</protein>
<dbReference type="EMBL" id="BJFL01000015">
    <property type="protein sequence ID" value="GDY31523.1"/>
    <property type="molecule type" value="Genomic_DNA"/>
</dbReference>
<dbReference type="SMART" id="SM01204">
    <property type="entry name" value="FIST_C"/>
    <property type="match status" value="1"/>
</dbReference>
<dbReference type="Pfam" id="PF10442">
    <property type="entry name" value="FIST_C"/>
    <property type="match status" value="1"/>
</dbReference>
<evidence type="ECO:0000313" key="4">
    <source>
        <dbReference type="EMBL" id="GDY31523.1"/>
    </source>
</evidence>
<dbReference type="PANTHER" id="PTHR40252:SF2">
    <property type="entry name" value="BLR0328 PROTEIN"/>
    <property type="match status" value="1"/>
</dbReference>
<evidence type="ECO:0000259" key="2">
    <source>
        <dbReference type="SMART" id="SM00897"/>
    </source>
</evidence>
<name>A0A4D4JCD5_9PSEU</name>
<dbReference type="AlphaFoldDB" id="A0A4D4JCD5"/>
<gene>
    <name evidence="4" type="ORF">GTS_31560</name>
</gene>
<proteinExistence type="predicted"/>
<keyword evidence="5" id="KW-1185">Reference proteome</keyword>
<dbReference type="SMART" id="SM00897">
    <property type="entry name" value="FIST"/>
    <property type="match status" value="1"/>
</dbReference>
<feature type="region of interest" description="Disordered" evidence="1">
    <location>
        <begin position="1"/>
        <end position="41"/>
    </location>
</feature>
<evidence type="ECO:0008006" key="6">
    <source>
        <dbReference type="Google" id="ProtNLM"/>
    </source>
</evidence>
<sequence length="410" mass="42285">MGATDYGGDLGNRGEGDMNARRSPDGRRWMGVGRSAEPDSRAAASAAARAALAGPEPKLLIVFTAVHHDGAAVLAGVHDVAPDVPLIGCSTHGEIGPGGPADGTVTIAAIGGAGFSVATATAEAVSGRQRVAGAELAGSVRRVDDLAHRVLLLLTDGLVREQETLLRGCYAVLGASVPLFGGAAAEGFQRCGPYVLGGERVLSDAAVAVTIASEAPLSVAVRHGWRTVGDPMIVTGSGNGWVYTLDDQPALDVYLDRLGAPPEAYTDAGAFIDFALPRPLGVQRRSGVEPRNLGNRVDIERRAISSGTAIDHGGLVWVMTGDEESILAATDTACAEAVSGLGCEPVGLFTFSCSALRPVLGEHGVRRENDRMAKWADGAPFAGFYTYGEIARVRGIDGFHNQTLAVLALG</sequence>
<organism evidence="4 5">
    <name type="scientific">Gandjariella thermophila</name>
    <dbReference type="NCBI Taxonomy" id="1931992"/>
    <lineage>
        <taxon>Bacteria</taxon>
        <taxon>Bacillati</taxon>
        <taxon>Actinomycetota</taxon>
        <taxon>Actinomycetes</taxon>
        <taxon>Pseudonocardiales</taxon>
        <taxon>Pseudonocardiaceae</taxon>
        <taxon>Gandjariella</taxon>
    </lineage>
</organism>
<dbReference type="InterPro" id="IPR013702">
    <property type="entry name" value="FIST_domain_N"/>
</dbReference>